<comment type="caution">
    <text evidence="1">The sequence shown here is derived from an EMBL/GenBank/DDBJ whole genome shotgun (WGS) entry which is preliminary data.</text>
</comment>
<reference evidence="1 2" key="1">
    <citation type="journal article" date="2021" name="Int. J. Syst. Evol. Microbiol.">
        <title>Amazonocrinis nigriterrae gen. nov., sp. nov., Atlanticothrix silvestris gen. nov., sp. nov. and Dendronalium phyllosphericum gen. nov., sp. nov., nostocacean cyanobacteria from Brazilian environments.</title>
        <authorList>
            <person name="Alvarenga D.O."/>
            <person name="Andreote A.P.D."/>
            <person name="Branco L.H.Z."/>
            <person name="Delbaje E."/>
            <person name="Cruz R.B."/>
            <person name="Varani A.M."/>
            <person name="Fiore M.F."/>
        </authorList>
    </citation>
    <scope>NUCLEOTIDE SEQUENCE [LARGE SCALE GENOMIC DNA]</scope>
    <source>
        <strain evidence="1 2">CENA67</strain>
    </source>
</reference>
<evidence type="ECO:0000313" key="1">
    <source>
        <dbReference type="EMBL" id="MBH8564655.1"/>
    </source>
</evidence>
<sequence length="45" mass="5101">MNVSTTMSQPAIIEAFVELRDSRRRAGQRYTLPLYLDLFTLAIAA</sequence>
<evidence type="ECO:0000313" key="2">
    <source>
        <dbReference type="Proteomes" id="UP000632766"/>
    </source>
</evidence>
<proteinExistence type="predicted"/>
<gene>
    <name evidence="1" type="ORF">I8748_21120</name>
</gene>
<protein>
    <submittedName>
        <fullName evidence="1">Uncharacterized protein</fullName>
    </submittedName>
</protein>
<accession>A0A8J7LA19</accession>
<dbReference type="AlphaFoldDB" id="A0A8J7LA19"/>
<keyword evidence="2" id="KW-1185">Reference proteome</keyword>
<dbReference type="RefSeq" id="WP_198126487.1">
    <property type="nucleotide sequence ID" value="NZ_JAECZC010000048.1"/>
</dbReference>
<dbReference type="Proteomes" id="UP000632766">
    <property type="component" value="Unassembled WGS sequence"/>
</dbReference>
<dbReference type="EMBL" id="JAECZC010000048">
    <property type="protein sequence ID" value="MBH8564655.1"/>
    <property type="molecule type" value="Genomic_DNA"/>
</dbReference>
<organism evidence="1 2">
    <name type="scientific">Amazonocrinis nigriterrae CENA67</name>
    <dbReference type="NCBI Taxonomy" id="2794033"/>
    <lineage>
        <taxon>Bacteria</taxon>
        <taxon>Bacillati</taxon>
        <taxon>Cyanobacteriota</taxon>
        <taxon>Cyanophyceae</taxon>
        <taxon>Nostocales</taxon>
        <taxon>Nostocaceae</taxon>
        <taxon>Amazonocrinis</taxon>
        <taxon>Amazonocrinis nigriterrae</taxon>
    </lineage>
</organism>
<name>A0A8J7LA19_9NOST</name>